<dbReference type="GO" id="GO:0016020">
    <property type="term" value="C:membrane"/>
    <property type="evidence" value="ECO:0007669"/>
    <property type="project" value="UniProtKB-SubCell"/>
</dbReference>
<comment type="subcellular location">
    <subcellularLocation>
        <location evidence="1">Membrane</location>
    </subcellularLocation>
</comment>
<dbReference type="STRING" id="1382522.W6MN85"/>
<keyword evidence="3" id="KW-0677">Repeat</keyword>
<dbReference type="GO" id="GO:0005829">
    <property type="term" value="C:cytosol"/>
    <property type="evidence" value="ECO:0007669"/>
    <property type="project" value="GOC"/>
</dbReference>
<feature type="chain" id="PRO_5004878776" description="VPS10 domain-containing protein" evidence="8">
    <location>
        <begin position="20"/>
        <end position="1519"/>
    </location>
</feature>
<reference evidence="10" key="1">
    <citation type="submission" date="2013-12" db="EMBL/GenBank/DDBJ databases">
        <authorList>
            <person name="Genoscope - CEA"/>
        </authorList>
    </citation>
    <scope>NUCLEOTIDE SEQUENCE</scope>
    <source>
        <strain evidence="10">CBS 1993</strain>
    </source>
</reference>
<feature type="region of interest" description="Disordered" evidence="6">
    <location>
        <begin position="680"/>
        <end position="718"/>
    </location>
</feature>
<keyword evidence="11" id="KW-1185">Reference proteome</keyword>
<evidence type="ECO:0000256" key="8">
    <source>
        <dbReference type="SAM" id="SignalP"/>
    </source>
</evidence>
<dbReference type="GO" id="GO:0005794">
    <property type="term" value="C:Golgi apparatus"/>
    <property type="evidence" value="ECO:0007669"/>
    <property type="project" value="TreeGrafter"/>
</dbReference>
<dbReference type="InterPro" id="IPR031777">
    <property type="entry name" value="Sortilin_C"/>
</dbReference>
<evidence type="ECO:0000256" key="3">
    <source>
        <dbReference type="ARBA" id="ARBA00022737"/>
    </source>
</evidence>
<feature type="domain" description="VPS10" evidence="9">
    <location>
        <begin position="44"/>
        <end position="682"/>
    </location>
</feature>
<dbReference type="Gene3D" id="2.130.10.10">
    <property type="entry name" value="YVTN repeat-like/Quinoprotein amine dehydrogenase"/>
    <property type="match status" value="2"/>
</dbReference>
<dbReference type="InterPro" id="IPR031778">
    <property type="entry name" value="Sortilin_N"/>
</dbReference>
<dbReference type="InterPro" id="IPR050310">
    <property type="entry name" value="VPS10-sortilin"/>
</dbReference>
<evidence type="ECO:0000256" key="7">
    <source>
        <dbReference type="SAM" id="Phobius"/>
    </source>
</evidence>
<dbReference type="SMART" id="SM00602">
    <property type="entry name" value="VPS10"/>
    <property type="match status" value="2"/>
</dbReference>
<protein>
    <recommendedName>
        <fullName evidence="9">VPS10 domain-containing protein</fullName>
    </recommendedName>
</protein>
<dbReference type="RefSeq" id="XP_022460048.1">
    <property type="nucleotide sequence ID" value="XM_022600732.1"/>
</dbReference>
<evidence type="ECO:0000259" key="9">
    <source>
        <dbReference type="SMART" id="SM00602"/>
    </source>
</evidence>
<evidence type="ECO:0000256" key="5">
    <source>
        <dbReference type="ARBA" id="ARBA00023180"/>
    </source>
</evidence>
<dbReference type="SUPFAM" id="SSF110296">
    <property type="entry name" value="Oligoxyloglucan reducing end-specific cellobiohydrolase"/>
    <property type="match status" value="2"/>
</dbReference>
<evidence type="ECO:0000256" key="4">
    <source>
        <dbReference type="ARBA" id="ARBA00023136"/>
    </source>
</evidence>
<keyword evidence="2 7" id="KW-0812">Transmembrane</keyword>
<feature type="signal peptide" evidence="8">
    <location>
        <begin position="1"/>
        <end position="19"/>
    </location>
</feature>
<dbReference type="Gene3D" id="2.10.70.80">
    <property type="match status" value="2"/>
</dbReference>
<feature type="domain" description="VPS10" evidence="9">
    <location>
        <begin position="749"/>
        <end position="1368"/>
    </location>
</feature>
<keyword evidence="5" id="KW-0325">Glycoprotein</keyword>
<dbReference type="InterPro" id="IPR006581">
    <property type="entry name" value="VPS10"/>
</dbReference>
<dbReference type="GO" id="GO:0006895">
    <property type="term" value="P:Golgi to endosome transport"/>
    <property type="evidence" value="ECO:0007669"/>
    <property type="project" value="TreeGrafter"/>
</dbReference>
<reference evidence="10" key="2">
    <citation type="submission" date="2014-02" db="EMBL/GenBank/DDBJ databases">
        <title>Complete DNA sequence of /Kuraishia capsulata/ illustrates novel genomic features among budding yeasts (/Saccharomycotina/).</title>
        <authorList>
            <person name="Morales L."/>
            <person name="Noel B."/>
            <person name="Porcel B."/>
            <person name="Marcet-Houben M."/>
            <person name="Hullo M-F."/>
            <person name="Sacerdot C."/>
            <person name="Tekaia F."/>
            <person name="Leh-Louis V."/>
            <person name="Despons L."/>
            <person name="Khanna V."/>
            <person name="Aury J-M."/>
            <person name="Barbe V."/>
            <person name="Couloux A."/>
            <person name="Labadie K."/>
            <person name="Pelletier E."/>
            <person name="Souciet J-L."/>
            <person name="Boekhout T."/>
            <person name="Gabaldon T."/>
            <person name="Wincker P."/>
            <person name="Dujon B."/>
        </authorList>
    </citation>
    <scope>NUCLEOTIDE SEQUENCE</scope>
    <source>
        <strain evidence="10">CBS 1993</strain>
    </source>
</reference>
<dbReference type="PANTHER" id="PTHR12106:SF27">
    <property type="entry name" value="SORTILIN-RELATED RECEPTOR"/>
    <property type="match status" value="1"/>
</dbReference>
<dbReference type="GO" id="GO:0006623">
    <property type="term" value="P:protein targeting to vacuole"/>
    <property type="evidence" value="ECO:0007669"/>
    <property type="project" value="TreeGrafter"/>
</dbReference>
<dbReference type="GO" id="GO:0006896">
    <property type="term" value="P:Golgi to vacuole transport"/>
    <property type="evidence" value="ECO:0007669"/>
    <property type="project" value="TreeGrafter"/>
</dbReference>
<proteinExistence type="predicted"/>
<organism evidence="10 11">
    <name type="scientific">Kuraishia capsulata CBS 1993</name>
    <dbReference type="NCBI Taxonomy" id="1382522"/>
    <lineage>
        <taxon>Eukaryota</taxon>
        <taxon>Fungi</taxon>
        <taxon>Dikarya</taxon>
        <taxon>Ascomycota</taxon>
        <taxon>Saccharomycotina</taxon>
        <taxon>Pichiomycetes</taxon>
        <taxon>Pichiales</taxon>
        <taxon>Pichiaceae</taxon>
        <taxon>Kuraishia</taxon>
    </lineage>
</organism>
<dbReference type="EMBL" id="HG793129">
    <property type="protein sequence ID" value="CDK28056.1"/>
    <property type="molecule type" value="Genomic_DNA"/>
</dbReference>
<dbReference type="Pfam" id="PF15901">
    <property type="entry name" value="Sortilin_C"/>
    <property type="match status" value="2"/>
</dbReference>
<dbReference type="PANTHER" id="PTHR12106">
    <property type="entry name" value="SORTILIN RELATED"/>
    <property type="match status" value="1"/>
</dbReference>
<dbReference type="InterPro" id="IPR015943">
    <property type="entry name" value="WD40/YVTN_repeat-like_dom_sf"/>
</dbReference>
<keyword evidence="4 7" id="KW-0472">Membrane</keyword>
<keyword evidence="7" id="KW-1133">Transmembrane helix</keyword>
<dbReference type="HOGENOM" id="CLU_000700_0_0_1"/>
<dbReference type="GeneID" id="34521436"/>
<evidence type="ECO:0000256" key="6">
    <source>
        <dbReference type="SAM" id="MobiDB-lite"/>
    </source>
</evidence>
<dbReference type="Proteomes" id="UP000019384">
    <property type="component" value="Unassembled WGS sequence"/>
</dbReference>
<gene>
    <name evidence="10" type="ORF">KUCA_T00004037001</name>
</gene>
<name>W6MN85_9ASCO</name>
<evidence type="ECO:0000313" key="11">
    <source>
        <dbReference type="Proteomes" id="UP000019384"/>
    </source>
</evidence>
<evidence type="ECO:0000313" key="10">
    <source>
        <dbReference type="EMBL" id="CDK28056.1"/>
    </source>
</evidence>
<dbReference type="OrthoDB" id="443634at2759"/>
<dbReference type="Gene3D" id="3.30.60.270">
    <property type="match status" value="2"/>
</dbReference>
<evidence type="ECO:0000256" key="2">
    <source>
        <dbReference type="ARBA" id="ARBA00022692"/>
    </source>
</evidence>
<evidence type="ECO:0000256" key="1">
    <source>
        <dbReference type="ARBA" id="ARBA00004370"/>
    </source>
</evidence>
<sequence length="1519" mass="168028">MRWVQLLCLFSLSLRIASAWGVKPKVKYSTFENLPKDLIFFEDSTNVIYHDHGSEDHVFFSTNSGETFTPLKDLKLEGDIIQIVVHPFEKTRAYILTNSITHYQTEDSGVTWTSFKTPEIPGEDSIPSLRSREGPLMFNSRRTDNLLFAGSCAKPDDEWPCERTYYNSVDGGASFNVMTLAHSCIFAASAQNLSFKDSDEKAANAVLCAASTPQEKDGLALVLSYDFFDKEPNFVFVDGGIVTGVSILGSSDHYILAVGSHMVESGSFAYLSYDARTWTKIEIPHLPEASFEDSLVPQIPQILQSSEGTLLISVNDGGDAVSLYGTSQGSTEGSYLYFKPRLEKLSFTILNGFSLHYESIEALSGVAIANTEKGSTMITLDNGIRWERPTLKNCDKSGAHCFVNLYFSFPENQLFTKPRMFSTKIPGLLLGVGSVGETLKEIEDCDTFVSWDAGLTWTKTLDGPHLFEVGDSGAVIVAITELDNEGVVKFSLDFGQTWSEIKLQHKLRPEYITTTVDSTSSSFLIVGHEVEGSNKILTVFLDFEKAYKSNCKARDFETWYLWNADSKPVCMNGHKWAFQRRKTDAKCSVKRLFKEPELIEENCPCEISDYECAFGFHTNSEGDQCVADIMDSSPKAPAGCENDEKTHMVPSGFVLTQANKCDPKSGLDLLKPVEAKCPTYSDGTDEHKVPAPAVGDGSSNPDEKEGNPENAEDGNDDGKVKTLFYTFKGKTREYIYLRSDNADPANSDETVIVLTDSNDAYVSHDQGSTWEQVAPGEEILAVFLNPSFADDVFLLAASGKLIYSLDRGDNWKSFKLPSMPKYGPSPLVFHPLERSTLLFLGQENCETSSSKDCHSTLYITKSYGQLWTPIEENIESCIFPGFWGSSKSDNTIVCEKSGDDKKIPSSLVVTTDNFSSQKELLTGVVGFAEVSRYLVSAVVDDNSLTLMVSADGSDFDPAEFPVRFNIDKSQAYTTLSDTDDAILVHVTTNTKPGAEFGTLLKSNNLGYFYSVSLDYVNRDSAGYVDYERMPGIEGVLVVNTVSNPAKVKKGAKKALRTMITHNDGGRWRYLQPPETELDAGGVCSGKSLEECSLNLHGFTERSDLRDTFSSESALGMMIGVGNVGEKLTPYHEGNTYMTIDAGITWKQIKKGVYMWEYGDHGSVIVLVNGKDTTDTLSYSIDRGMTWVDYKFSNQKVKVQDISTIPSDMSLKVLLFTKVTIDSGEKTRIFQLNFEKLFDRECSGKDEDFELWSLNPPFQNGNCLLGTDASYKRKKTGRMCYVGKDMVESSASSICECSAEDFECSFGYHPDGEGNCVEDEKISSSDVCFDDDIISYTPGAPYRKIPSSKCEGGLKLDQSVTIRCPHGSVSGSFIMAFVLFMVIVLVLGALVYAVFVYQHYRKTYGVIRLDDDGTFDFENHGVFENANAVIASGIIAGVAHAVQFAHKTRDQIGLWLGMLVNRVTGRDYQFVNSFEGLGSAYVVADDYDDDLFGDTFGDDATELEHELSDDEDGDLANFRR</sequence>
<keyword evidence="8" id="KW-0732">Signal</keyword>
<accession>W6MN85</accession>
<feature type="transmembrane region" description="Helical" evidence="7">
    <location>
        <begin position="1372"/>
        <end position="1394"/>
    </location>
</feature>
<dbReference type="Pfam" id="PF15902">
    <property type="entry name" value="Sortilin-Vps10"/>
    <property type="match status" value="2"/>
</dbReference>